<evidence type="ECO:0000256" key="3">
    <source>
        <dbReference type="ARBA" id="ARBA00022729"/>
    </source>
</evidence>
<dbReference type="SUPFAM" id="SSF53850">
    <property type="entry name" value="Periplasmic binding protein-like II"/>
    <property type="match status" value="1"/>
</dbReference>
<dbReference type="GO" id="GO:0015846">
    <property type="term" value="P:polyamine transport"/>
    <property type="evidence" value="ECO:0007669"/>
    <property type="project" value="InterPro"/>
</dbReference>
<evidence type="ECO:0000313" key="6">
    <source>
        <dbReference type="EMBL" id="KJZ43023.1"/>
    </source>
</evidence>
<protein>
    <submittedName>
        <fullName evidence="6">Spermidine/putrescine ABC transporter substrate-binding protein</fullName>
    </submittedName>
</protein>
<evidence type="ECO:0000256" key="4">
    <source>
        <dbReference type="ARBA" id="ARBA00022764"/>
    </source>
</evidence>
<dbReference type="PANTHER" id="PTHR30222:SF17">
    <property type="entry name" value="SPERMIDINE_PUTRESCINE-BINDING PERIPLASMIC PROTEIN"/>
    <property type="match status" value="1"/>
</dbReference>
<dbReference type="OrthoDB" id="9769319at2"/>
<gene>
    <name evidence="6" type="ORF">VC35_21545</name>
</gene>
<dbReference type="RefSeq" id="WP_046042465.1">
    <property type="nucleotide sequence ID" value="NZ_LACC01000026.1"/>
</dbReference>
<feature type="signal peptide" evidence="5">
    <location>
        <begin position="1"/>
        <end position="25"/>
    </location>
</feature>
<organism evidence="6 7">
    <name type="scientific">Pseudomonas fluorescens</name>
    <dbReference type="NCBI Taxonomy" id="294"/>
    <lineage>
        <taxon>Bacteria</taxon>
        <taxon>Pseudomonadati</taxon>
        <taxon>Pseudomonadota</taxon>
        <taxon>Gammaproteobacteria</taxon>
        <taxon>Pseudomonadales</taxon>
        <taxon>Pseudomonadaceae</taxon>
        <taxon>Pseudomonas</taxon>
    </lineage>
</organism>
<dbReference type="EMBL" id="LACC01000026">
    <property type="protein sequence ID" value="KJZ43023.1"/>
    <property type="molecule type" value="Genomic_DNA"/>
</dbReference>
<dbReference type="GO" id="GO:0019808">
    <property type="term" value="F:polyamine binding"/>
    <property type="evidence" value="ECO:0007669"/>
    <property type="project" value="InterPro"/>
</dbReference>
<dbReference type="AlphaFoldDB" id="A0A0F4TF19"/>
<evidence type="ECO:0000256" key="5">
    <source>
        <dbReference type="SAM" id="SignalP"/>
    </source>
</evidence>
<feature type="chain" id="PRO_5002478851" evidence="5">
    <location>
        <begin position="26"/>
        <end position="351"/>
    </location>
</feature>
<dbReference type="PRINTS" id="PR00909">
    <property type="entry name" value="SPERMDNBNDNG"/>
</dbReference>
<keyword evidence="4" id="KW-0574">Periplasm</keyword>
<dbReference type="CDD" id="cd13590">
    <property type="entry name" value="PBP2_PotD_PotF_like"/>
    <property type="match status" value="1"/>
</dbReference>
<evidence type="ECO:0000313" key="7">
    <source>
        <dbReference type="Proteomes" id="UP000033588"/>
    </source>
</evidence>
<evidence type="ECO:0000256" key="1">
    <source>
        <dbReference type="ARBA" id="ARBA00004418"/>
    </source>
</evidence>
<keyword evidence="3 5" id="KW-0732">Signal</keyword>
<proteinExistence type="predicted"/>
<dbReference type="Pfam" id="PF13416">
    <property type="entry name" value="SBP_bac_8"/>
    <property type="match status" value="1"/>
</dbReference>
<name>A0A0F4TF19_PSEFL</name>
<dbReference type="PIRSF" id="PIRSF019574">
    <property type="entry name" value="Periplasmic_polyamine_BP"/>
    <property type="match status" value="1"/>
</dbReference>
<dbReference type="Gene3D" id="3.40.190.10">
    <property type="entry name" value="Periplasmic binding protein-like II"/>
    <property type="match status" value="2"/>
</dbReference>
<comment type="subcellular location">
    <subcellularLocation>
        <location evidence="1">Periplasm</location>
    </subcellularLocation>
</comment>
<sequence length="351" mass="38336">MSKLNDLLCVGLAVSLAIASQAASAKDMVISIWDGYMAPDALDKFKAASGVDVDKALHATNEEIMGKLMASGGEGYDVVFVSSPFAEVLHKQGLLADIDPVKVPNLKNLYPEATHLEYDQGNRFSVPYTWGTTGICYRSDKVTPAPQSWNELLNPSDALKGKVTMLATDRWMLGAGFLAKGWSVNDSDPAQIAAVRDQLIATKKRILSFDDTTFYSKLASGESLMAHAWDGWCNYGTQANAAIKFVVPKEGSDLWVDTMVVLKSSKHQDDAFKFINFMLAKENHAWVAENILYKVPNQAAMAGLSADLLKQYPNLTIAPAELLKMEQLRDLGGTTQKAYTRAVTEIMAAQN</sequence>
<dbReference type="InterPro" id="IPR006059">
    <property type="entry name" value="SBP"/>
</dbReference>
<comment type="caution">
    <text evidence="6">The sequence shown here is derived from an EMBL/GenBank/DDBJ whole genome shotgun (WGS) entry which is preliminary data.</text>
</comment>
<keyword evidence="2" id="KW-0813">Transport</keyword>
<dbReference type="PATRIC" id="fig|294.132.peg.3503"/>
<dbReference type="Proteomes" id="UP000033588">
    <property type="component" value="Unassembled WGS sequence"/>
</dbReference>
<dbReference type="GO" id="GO:0042597">
    <property type="term" value="C:periplasmic space"/>
    <property type="evidence" value="ECO:0007669"/>
    <property type="project" value="UniProtKB-SubCell"/>
</dbReference>
<reference evidence="6 7" key="1">
    <citation type="submission" date="2015-03" db="EMBL/GenBank/DDBJ databases">
        <title>Comparative genomics of Pseudomonas insights into diversity of traits involved in vanlence and defense.</title>
        <authorList>
            <person name="Qin Y."/>
        </authorList>
    </citation>
    <scope>NUCLEOTIDE SEQUENCE [LARGE SCALE GENOMIC DNA]</scope>
    <source>
        <strain evidence="6 7">C8</strain>
    </source>
</reference>
<dbReference type="InterPro" id="IPR001188">
    <property type="entry name" value="Sperm_putr-bd"/>
</dbReference>
<dbReference type="PANTHER" id="PTHR30222">
    <property type="entry name" value="SPERMIDINE/PUTRESCINE-BINDING PERIPLASMIC PROTEIN"/>
    <property type="match status" value="1"/>
</dbReference>
<evidence type="ECO:0000256" key="2">
    <source>
        <dbReference type="ARBA" id="ARBA00022448"/>
    </source>
</evidence>
<accession>A0A0F4TF19</accession>